<evidence type="ECO:0000313" key="3">
    <source>
        <dbReference type="EMBL" id="AXV08014.1"/>
    </source>
</evidence>
<feature type="domain" description="Mammalian cell entry C-terminal" evidence="2">
    <location>
        <begin position="133"/>
        <end position="296"/>
    </location>
</feature>
<dbReference type="InterPro" id="IPR003399">
    <property type="entry name" value="Mce/MlaD"/>
</dbReference>
<dbReference type="EMBL" id="CP031165">
    <property type="protein sequence ID" value="AXV08014.1"/>
    <property type="molecule type" value="Genomic_DNA"/>
</dbReference>
<feature type="domain" description="Mce/MlaD" evidence="1">
    <location>
        <begin position="38"/>
        <end position="112"/>
    </location>
</feature>
<dbReference type="Pfam" id="PF02470">
    <property type="entry name" value="MlaD"/>
    <property type="match status" value="1"/>
</dbReference>
<gene>
    <name evidence="3" type="ORF">DVS28_a3339</name>
</gene>
<dbReference type="InterPro" id="IPR024516">
    <property type="entry name" value="Mce_C"/>
</dbReference>
<dbReference type="PANTHER" id="PTHR33371:SF4">
    <property type="entry name" value="INTERMEMBRANE PHOSPHOLIPID TRANSPORT SYSTEM BINDING PROTEIN MLAD"/>
    <property type="match status" value="1"/>
</dbReference>
<proteinExistence type="predicted"/>
<organism evidence="3 4">
    <name type="scientific">Euzebya pacifica</name>
    <dbReference type="NCBI Taxonomy" id="1608957"/>
    <lineage>
        <taxon>Bacteria</taxon>
        <taxon>Bacillati</taxon>
        <taxon>Actinomycetota</taxon>
        <taxon>Nitriliruptoria</taxon>
        <taxon>Euzebyales</taxon>
    </lineage>
</organism>
<reference evidence="3 4" key="1">
    <citation type="submission" date="2018-09" db="EMBL/GenBank/DDBJ databases">
        <title>Complete genome sequence of Euzebya sp. DY32-46 isolated from seawater of Pacific Ocean.</title>
        <authorList>
            <person name="Xu L."/>
            <person name="Wu Y.-H."/>
            <person name="Xu X.-W."/>
        </authorList>
    </citation>
    <scope>NUCLEOTIDE SEQUENCE [LARGE SCALE GENOMIC DNA]</scope>
    <source>
        <strain evidence="3 4">DY32-46</strain>
    </source>
</reference>
<dbReference type="InterPro" id="IPR052336">
    <property type="entry name" value="MlaD_Phospholipid_Transporter"/>
</dbReference>
<name>A0A346Y0L7_9ACTN</name>
<dbReference type="AlphaFoldDB" id="A0A346Y0L7"/>
<dbReference type="PANTHER" id="PTHR33371">
    <property type="entry name" value="INTERMEMBRANE PHOSPHOLIPID TRANSPORT SYSTEM BINDING PROTEIN MLAD-RELATED"/>
    <property type="match status" value="1"/>
</dbReference>
<evidence type="ECO:0000313" key="4">
    <source>
        <dbReference type="Proteomes" id="UP000264006"/>
    </source>
</evidence>
<keyword evidence="4" id="KW-1185">Reference proteome</keyword>
<evidence type="ECO:0000259" key="1">
    <source>
        <dbReference type="Pfam" id="PF02470"/>
    </source>
</evidence>
<dbReference type="Pfam" id="PF11887">
    <property type="entry name" value="Mce4_CUP1"/>
    <property type="match status" value="1"/>
</dbReference>
<protein>
    <submittedName>
        <fullName evidence="3">MCE-family protein Mce1A</fullName>
    </submittedName>
</protein>
<evidence type="ECO:0000259" key="2">
    <source>
        <dbReference type="Pfam" id="PF11887"/>
    </source>
</evidence>
<sequence>MGRSTAVRAFLGLLIIVGVGTVGWFGTRAAQGAFAEDYRFTVVMGETGQGLVNGSDVVARGVLIGKVGAIELTEDLQAEVELVLEPEYRIPEDAQFAIVGKTLFGEKQLEVRFDGPRELAAAFIPDEGRVTDVNAVVEVQDVLQDLDGLLGAIDPEDLAVVVNDGLGAFVGQEDSIARAIDQGARATNVLSRSLDDQVPTLRDLSLVAEALGPVGDEFNRIASTIDGGALDTITANQDRLRFMLAELNAFSDQLDIVLELTRGDLDRLMVEGDNVTRVLFAYRPELADMVEGLNDYTDIIGNGGQTDPGWSGFAAGFQIILQEPVSAELCAGVPPELAAVLPICSGTAPPADGGDGSAPPSLPVLDIPDVVVAAPQGPVGDGAITDVFTQVLGDLDLLLGGGQ</sequence>
<dbReference type="OrthoDB" id="3460188at2"/>
<dbReference type="Proteomes" id="UP000264006">
    <property type="component" value="Chromosome"/>
</dbReference>
<dbReference type="KEGG" id="euz:DVS28_a3339"/>
<dbReference type="RefSeq" id="WP_114592418.1">
    <property type="nucleotide sequence ID" value="NZ_CP031165.1"/>
</dbReference>
<accession>A0A346Y0L7</accession>